<keyword evidence="5 13" id="KW-0235">DNA replication</keyword>
<accession>A0ABX7IGD5</accession>
<dbReference type="SUPFAM" id="SSF52540">
    <property type="entry name" value="P-loop containing nucleoside triphosphate hydrolases"/>
    <property type="match status" value="1"/>
</dbReference>
<keyword evidence="18" id="KW-1185">Reference proteome</keyword>
<evidence type="ECO:0000256" key="2">
    <source>
        <dbReference type="ARBA" id="ARBA00008016"/>
    </source>
</evidence>
<dbReference type="PANTHER" id="PTHR32182:SF0">
    <property type="entry name" value="DNA REPLICATION AND REPAIR PROTEIN RECF"/>
    <property type="match status" value="1"/>
</dbReference>
<dbReference type="PANTHER" id="PTHR32182">
    <property type="entry name" value="DNA REPLICATION AND REPAIR PROTEIN RECF"/>
    <property type="match status" value="1"/>
</dbReference>
<dbReference type="PROSITE" id="PS00618">
    <property type="entry name" value="RECF_2"/>
    <property type="match status" value="1"/>
</dbReference>
<protein>
    <recommendedName>
        <fullName evidence="3 13">DNA replication and repair protein RecF</fullName>
    </recommendedName>
</protein>
<dbReference type="Gene3D" id="3.40.50.300">
    <property type="entry name" value="P-loop containing nucleotide triphosphate hydrolases"/>
    <property type="match status" value="1"/>
</dbReference>
<dbReference type="InterPro" id="IPR018078">
    <property type="entry name" value="DNA-binding_RecF_CS"/>
</dbReference>
<dbReference type="RefSeq" id="WP_204424498.1">
    <property type="nucleotide sequence ID" value="NZ_CP070228.1"/>
</dbReference>
<dbReference type="InterPro" id="IPR003395">
    <property type="entry name" value="RecF/RecN/SMC_N"/>
</dbReference>
<sequence length="435" mass="48155">MYISDLALNDFRSYREVVVSCQPGITTFVGENGQGKTNLVEAIGYLATFSSHRVNADASLVRQGANAAVVRAKVMHGESPTTVEIEILAGRANRARINRGNAKPADLLGIVRTVVFAPEDLELIKGDPSVRRRFLDDVMIQLRPRMAQIKADYAKVTKQRAALLKTMWKTQRRGGIIDHATIDIFDGQLARLGAHIIAERARIVTELRPYVEQYYREVSGGKGVARIDYIANIDERTGWELPSATQLETDDTGQLLADITAHETQLQDVALTEERLREALGQWREQEIERGVNLVGPHRDDLAISLGTLPAKGFASHGESWSYALALRLASWRVLRDDVSGNWADDGEPILILDDVFAELDARRRQRLADIVRQGKQVFVTAAVGDDLPVELDGQKFSVHEGQVTPLDEAVDETIDEPVPSPVTSGMHDDLRGAR</sequence>
<feature type="region of interest" description="Disordered" evidence="15">
    <location>
        <begin position="415"/>
        <end position="435"/>
    </location>
</feature>
<comment type="function">
    <text evidence="12 13 14">The RecF protein is involved in DNA metabolism; it is required for DNA replication and normal SOS inducibility. RecF binds preferentially to single-stranded, linear DNA. It also seems to bind ATP.</text>
</comment>
<dbReference type="InterPro" id="IPR042174">
    <property type="entry name" value="RecF_2"/>
</dbReference>
<feature type="domain" description="RecF/RecN/SMC N-terminal" evidence="16">
    <location>
        <begin position="2"/>
        <end position="382"/>
    </location>
</feature>
<evidence type="ECO:0000256" key="1">
    <source>
        <dbReference type="ARBA" id="ARBA00004496"/>
    </source>
</evidence>
<keyword evidence="11 13" id="KW-0742">SOS response</keyword>
<reference evidence="17 18" key="1">
    <citation type="submission" date="2021-02" db="EMBL/GenBank/DDBJ databases">
        <title>Complete Genome Sequence of Arcanobacterium phocisimile strain DSM 26142T from a harbour seal.</title>
        <authorList>
            <person name="Borowiak M."/>
            <person name="Alssahen M."/>
            <person name="Malorny B."/>
            <person name="Laemmler C."/>
            <person name="Siebert U."/>
            <person name="Ploetz M."/>
            <person name="Abdulmawjood A."/>
        </authorList>
    </citation>
    <scope>NUCLEOTIDE SEQUENCE [LARGE SCALE GENOMIC DNA]</scope>
    <source>
        <strain evidence="17 18">DSM 26142</strain>
    </source>
</reference>
<comment type="similarity">
    <text evidence="2 13 14">Belongs to the RecF family.</text>
</comment>
<keyword evidence="10 13" id="KW-0234">DNA repair</keyword>
<keyword evidence="8 13" id="KW-0067">ATP-binding</keyword>
<evidence type="ECO:0000256" key="9">
    <source>
        <dbReference type="ARBA" id="ARBA00023125"/>
    </source>
</evidence>
<evidence type="ECO:0000256" key="7">
    <source>
        <dbReference type="ARBA" id="ARBA00022763"/>
    </source>
</evidence>
<dbReference type="InterPro" id="IPR001238">
    <property type="entry name" value="DNA-binding_RecF"/>
</dbReference>
<keyword evidence="4 13" id="KW-0963">Cytoplasm</keyword>
<comment type="subcellular location">
    <subcellularLocation>
        <location evidence="1 13 14">Cytoplasm</location>
    </subcellularLocation>
</comment>
<evidence type="ECO:0000256" key="6">
    <source>
        <dbReference type="ARBA" id="ARBA00022741"/>
    </source>
</evidence>
<feature type="binding site" evidence="13">
    <location>
        <begin position="30"/>
        <end position="37"/>
    </location>
    <ligand>
        <name>ATP</name>
        <dbReference type="ChEBI" id="CHEBI:30616"/>
    </ligand>
</feature>
<dbReference type="Gene3D" id="1.20.1050.90">
    <property type="entry name" value="RecF/RecN/SMC, N-terminal domain"/>
    <property type="match status" value="1"/>
</dbReference>
<evidence type="ECO:0000313" key="18">
    <source>
        <dbReference type="Proteomes" id="UP000602653"/>
    </source>
</evidence>
<dbReference type="HAMAP" id="MF_00365">
    <property type="entry name" value="RecF"/>
    <property type="match status" value="1"/>
</dbReference>
<organism evidence="17 18">
    <name type="scientific">Arcanobacterium phocisimile</name>
    <dbReference type="NCBI Taxonomy" id="1302235"/>
    <lineage>
        <taxon>Bacteria</taxon>
        <taxon>Bacillati</taxon>
        <taxon>Actinomycetota</taxon>
        <taxon>Actinomycetes</taxon>
        <taxon>Actinomycetales</taxon>
        <taxon>Actinomycetaceae</taxon>
        <taxon>Arcanobacterium</taxon>
    </lineage>
</organism>
<dbReference type="Pfam" id="PF02463">
    <property type="entry name" value="SMC_N"/>
    <property type="match status" value="1"/>
</dbReference>
<evidence type="ECO:0000256" key="5">
    <source>
        <dbReference type="ARBA" id="ARBA00022705"/>
    </source>
</evidence>
<name>A0ABX7IGD5_9ACTO</name>
<keyword evidence="6 13" id="KW-0547">Nucleotide-binding</keyword>
<gene>
    <name evidence="13 17" type="primary">recF</name>
    <name evidence="17" type="ORF">JTE88_00015</name>
</gene>
<evidence type="ECO:0000256" key="4">
    <source>
        <dbReference type="ARBA" id="ARBA00022490"/>
    </source>
</evidence>
<evidence type="ECO:0000256" key="11">
    <source>
        <dbReference type="ARBA" id="ARBA00023236"/>
    </source>
</evidence>
<dbReference type="Proteomes" id="UP000602653">
    <property type="component" value="Chromosome"/>
</dbReference>
<evidence type="ECO:0000256" key="15">
    <source>
        <dbReference type="SAM" id="MobiDB-lite"/>
    </source>
</evidence>
<proteinExistence type="inferred from homology"/>
<evidence type="ECO:0000256" key="12">
    <source>
        <dbReference type="ARBA" id="ARBA00025401"/>
    </source>
</evidence>
<evidence type="ECO:0000256" key="13">
    <source>
        <dbReference type="HAMAP-Rule" id="MF_00365"/>
    </source>
</evidence>
<keyword evidence="7 13" id="KW-0227">DNA damage</keyword>
<evidence type="ECO:0000313" key="17">
    <source>
        <dbReference type="EMBL" id="QRV02188.1"/>
    </source>
</evidence>
<dbReference type="InterPro" id="IPR027417">
    <property type="entry name" value="P-loop_NTPase"/>
</dbReference>
<dbReference type="NCBIfam" id="TIGR00611">
    <property type="entry name" value="recf"/>
    <property type="match status" value="1"/>
</dbReference>
<dbReference type="PROSITE" id="PS00617">
    <property type="entry name" value="RECF_1"/>
    <property type="match status" value="1"/>
</dbReference>
<evidence type="ECO:0000256" key="14">
    <source>
        <dbReference type="RuleBase" id="RU000578"/>
    </source>
</evidence>
<evidence type="ECO:0000256" key="3">
    <source>
        <dbReference type="ARBA" id="ARBA00020170"/>
    </source>
</evidence>
<evidence type="ECO:0000256" key="10">
    <source>
        <dbReference type="ARBA" id="ARBA00023204"/>
    </source>
</evidence>
<keyword evidence="9 13" id="KW-0238">DNA-binding</keyword>
<evidence type="ECO:0000259" key="16">
    <source>
        <dbReference type="Pfam" id="PF02463"/>
    </source>
</evidence>
<dbReference type="EMBL" id="CP070228">
    <property type="protein sequence ID" value="QRV02188.1"/>
    <property type="molecule type" value="Genomic_DNA"/>
</dbReference>
<evidence type="ECO:0000256" key="8">
    <source>
        <dbReference type="ARBA" id="ARBA00022840"/>
    </source>
</evidence>